<sequence>MAENPLDNYSFEDSDRFEDDSQVSWESNEGLGTQNWRGWSFCSAGGKTIQPAISCMLYQYHYPTSGRFSASSTNTVQRRNDTAKPPNSIKTLSELAARVSAERLSFEELELTYSCILSSRNNDLPSSTLPEKIFLSIIVHCFPKKSEEIRMYSCLANGSAEPFTHGEALYHVGNVKNVVQIGFLLTARVGDAIRDMPKIDKYSVVPSKPQKSHNVSVKVDRCRIVATDCSCDSPYTWCQHVVALCLFRIFQHSSVQYRVTIWDSVNELSHDSLRKFAQYLINELPGEYLPVAQKFLDELKDANSSINLMDGAPDPTDGGHEPVAYWSLDESSIHVNVRKMLCRFCVPSPSVHCDVHYLNTTQHPTSVEWHTFTKPLRNREPEGMWNLMAIVREMMAKRDENAVSLLRVITEECLSNSQVLLWWYLTKLAQSGKWQSAPGKSLGIAQNTAQINCAQLCDEVVALWKCVAINPHADSEYRNQLASCLEHYHRSTVSRIWSIIGGSTTGLPPDGPMEVTALSNHQAVLAMQGIVDEESRPLTAATARFCTDSFPGFCPAIQICHAFNEDHGIVPLQPVAILNLTTEELSDLTTLQLVSPRKKLKKNKKKKEKGSEGIIVIFA</sequence>
<dbReference type="PROSITE" id="PS50966">
    <property type="entry name" value="ZF_SWIM"/>
    <property type="match status" value="1"/>
</dbReference>
<evidence type="ECO:0000313" key="3">
    <source>
        <dbReference type="EMBL" id="CAD6195691.1"/>
    </source>
</evidence>
<protein>
    <recommendedName>
        <fullName evidence="2">SWIM-type domain-containing protein</fullName>
    </recommendedName>
</protein>
<dbReference type="Pfam" id="PF25572">
    <property type="entry name" value="TPR_ZSWIM8"/>
    <property type="match status" value="1"/>
</dbReference>
<dbReference type="Proteomes" id="UP000835052">
    <property type="component" value="Unassembled WGS sequence"/>
</dbReference>
<evidence type="ECO:0000313" key="4">
    <source>
        <dbReference type="Proteomes" id="UP000835052"/>
    </source>
</evidence>
<keyword evidence="4" id="KW-1185">Reference proteome</keyword>
<accession>A0A8S1HN26</accession>
<dbReference type="GO" id="GO:0008270">
    <property type="term" value="F:zinc ion binding"/>
    <property type="evidence" value="ECO:0007669"/>
    <property type="project" value="UniProtKB-KW"/>
</dbReference>
<reference evidence="3" key="1">
    <citation type="submission" date="2020-10" db="EMBL/GenBank/DDBJ databases">
        <authorList>
            <person name="Kikuchi T."/>
        </authorList>
    </citation>
    <scope>NUCLEOTIDE SEQUENCE</scope>
    <source>
        <strain evidence="3">NKZ352</strain>
    </source>
</reference>
<organism evidence="3 4">
    <name type="scientific">Caenorhabditis auriculariae</name>
    <dbReference type="NCBI Taxonomy" id="2777116"/>
    <lineage>
        <taxon>Eukaryota</taxon>
        <taxon>Metazoa</taxon>
        <taxon>Ecdysozoa</taxon>
        <taxon>Nematoda</taxon>
        <taxon>Chromadorea</taxon>
        <taxon>Rhabditida</taxon>
        <taxon>Rhabditina</taxon>
        <taxon>Rhabditomorpha</taxon>
        <taxon>Rhabditoidea</taxon>
        <taxon>Rhabditidae</taxon>
        <taxon>Peloderinae</taxon>
        <taxon>Caenorhabditis</taxon>
    </lineage>
</organism>
<keyword evidence="1" id="KW-0862">Zinc</keyword>
<keyword evidence="1" id="KW-0863">Zinc-finger</keyword>
<dbReference type="OrthoDB" id="10013584at2759"/>
<name>A0A8S1HN26_9PELO</name>
<dbReference type="AlphaFoldDB" id="A0A8S1HN26"/>
<gene>
    <name evidence="3" type="ORF">CAUJ_LOCUS11610</name>
</gene>
<dbReference type="PANTHER" id="PTHR22619:SF1">
    <property type="entry name" value="ZINC FINGER SWIM DOMAIN-CONTAINING PROTEIN 8"/>
    <property type="match status" value="1"/>
</dbReference>
<evidence type="ECO:0000256" key="1">
    <source>
        <dbReference type="PROSITE-ProRule" id="PRU00325"/>
    </source>
</evidence>
<dbReference type="InterPro" id="IPR007527">
    <property type="entry name" value="Znf_SWIM"/>
</dbReference>
<dbReference type="EMBL" id="CAJGYM010000058">
    <property type="protein sequence ID" value="CAD6195691.1"/>
    <property type="molecule type" value="Genomic_DNA"/>
</dbReference>
<dbReference type="PANTHER" id="PTHR22619">
    <property type="entry name" value="ZINC FINGER SWIM DOMAIN CONTAINING PROTEIN 4, 5, 6"/>
    <property type="match status" value="1"/>
</dbReference>
<evidence type="ECO:0000259" key="2">
    <source>
        <dbReference type="PROSITE" id="PS50966"/>
    </source>
</evidence>
<dbReference type="GO" id="GO:0031462">
    <property type="term" value="C:Cul2-RING ubiquitin ligase complex"/>
    <property type="evidence" value="ECO:0007669"/>
    <property type="project" value="TreeGrafter"/>
</dbReference>
<comment type="caution">
    <text evidence="3">The sequence shown here is derived from an EMBL/GenBank/DDBJ whole genome shotgun (WGS) entry which is preliminary data.</text>
</comment>
<proteinExistence type="predicted"/>
<dbReference type="InterPro" id="IPR057945">
    <property type="entry name" value="TPR_ZSWIM8"/>
</dbReference>
<feature type="domain" description="SWIM-type" evidence="2">
    <location>
        <begin position="213"/>
        <end position="249"/>
    </location>
</feature>
<keyword evidence="1" id="KW-0479">Metal-binding</keyword>